<proteinExistence type="predicted"/>
<dbReference type="OrthoDB" id="1730078at2759"/>
<reference evidence="1" key="1">
    <citation type="submission" date="2020-09" db="EMBL/GenBank/DDBJ databases">
        <title>Genome-Enabled Discovery of Anthraquinone Biosynthesis in Senna tora.</title>
        <authorList>
            <person name="Kang S.-H."/>
            <person name="Pandey R.P."/>
            <person name="Lee C.-M."/>
            <person name="Sim J.-S."/>
            <person name="Jeong J.-T."/>
            <person name="Choi B.-S."/>
            <person name="Jung M."/>
            <person name="Ginzburg D."/>
            <person name="Zhao K."/>
            <person name="Won S.Y."/>
            <person name="Oh T.-J."/>
            <person name="Yu Y."/>
            <person name="Kim N.-H."/>
            <person name="Lee O.R."/>
            <person name="Lee T.-H."/>
            <person name="Bashyal P."/>
            <person name="Kim T.-S."/>
            <person name="Lee W.-H."/>
            <person name="Kawkins C."/>
            <person name="Kim C.-K."/>
            <person name="Kim J.S."/>
            <person name="Ahn B.O."/>
            <person name="Rhee S.Y."/>
            <person name="Sohng J.K."/>
        </authorList>
    </citation>
    <scope>NUCLEOTIDE SEQUENCE</scope>
    <source>
        <tissue evidence="1">Leaf</tissue>
    </source>
</reference>
<organism evidence="1 2">
    <name type="scientific">Senna tora</name>
    <dbReference type="NCBI Taxonomy" id="362788"/>
    <lineage>
        <taxon>Eukaryota</taxon>
        <taxon>Viridiplantae</taxon>
        <taxon>Streptophyta</taxon>
        <taxon>Embryophyta</taxon>
        <taxon>Tracheophyta</taxon>
        <taxon>Spermatophyta</taxon>
        <taxon>Magnoliopsida</taxon>
        <taxon>eudicotyledons</taxon>
        <taxon>Gunneridae</taxon>
        <taxon>Pentapetalae</taxon>
        <taxon>rosids</taxon>
        <taxon>fabids</taxon>
        <taxon>Fabales</taxon>
        <taxon>Fabaceae</taxon>
        <taxon>Caesalpinioideae</taxon>
        <taxon>Cassia clade</taxon>
        <taxon>Senna</taxon>
    </lineage>
</organism>
<sequence length="67" mass="7262">MLYEFQLVLDVAVCLEKVADVDWNLGNENSAIDGFQEAVDMLETLTFKSKPMGLSNGLCIHGGVGSQ</sequence>
<dbReference type="EMBL" id="JAAIUW010000010">
    <property type="protein sequence ID" value="KAF7812113.1"/>
    <property type="molecule type" value="Genomic_DNA"/>
</dbReference>
<dbReference type="AlphaFoldDB" id="A0A834SYM3"/>
<gene>
    <name evidence="1" type="ORF">G2W53_033089</name>
</gene>
<comment type="caution">
    <text evidence="1">The sequence shown here is derived from an EMBL/GenBank/DDBJ whole genome shotgun (WGS) entry which is preliminary data.</text>
</comment>
<evidence type="ECO:0000313" key="2">
    <source>
        <dbReference type="Proteomes" id="UP000634136"/>
    </source>
</evidence>
<evidence type="ECO:0000313" key="1">
    <source>
        <dbReference type="EMBL" id="KAF7812113.1"/>
    </source>
</evidence>
<protein>
    <submittedName>
        <fullName evidence="1">Protein NCA1-like</fullName>
    </submittedName>
</protein>
<dbReference type="Proteomes" id="UP000634136">
    <property type="component" value="Unassembled WGS sequence"/>
</dbReference>
<accession>A0A834SYM3</accession>
<keyword evidence="2" id="KW-1185">Reference proteome</keyword>
<name>A0A834SYM3_9FABA</name>